<dbReference type="Pfam" id="PF00067">
    <property type="entry name" value="p450"/>
    <property type="match status" value="1"/>
</dbReference>
<accession>A0ABW0ARZ6</accession>
<dbReference type="PRINTS" id="PR00359">
    <property type="entry name" value="BP450"/>
</dbReference>
<evidence type="ECO:0000256" key="1">
    <source>
        <dbReference type="ARBA" id="ARBA00010617"/>
    </source>
</evidence>
<dbReference type="InterPro" id="IPR002397">
    <property type="entry name" value="Cyt_P450_B"/>
</dbReference>
<keyword evidence="2" id="KW-0349">Heme</keyword>
<dbReference type="Proteomes" id="UP001596160">
    <property type="component" value="Unassembled WGS sequence"/>
</dbReference>
<dbReference type="PRINTS" id="PR00385">
    <property type="entry name" value="P450"/>
</dbReference>
<protein>
    <submittedName>
        <fullName evidence="3">Cytochrome P450</fullName>
    </submittedName>
</protein>
<dbReference type="InterPro" id="IPR017972">
    <property type="entry name" value="Cyt_P450_CS"/>
</dbReference>
<organism evidence="3 4">
    <name type="scientific">Streptomyces amakusaensis</name>
    <dbReference type="NCBI Taxonomy" id="67271"/>
    <lineage>
        <taxon>Bacteria</taxon>
        <taxon>Bacillati</taxon>
        <taxon>Actinomycetota</taxon>
        <taxon>Actinomycetes</taxon>
        <taxon>Kitasatosporales</taxon>
        <taxon>Streptomycetaceae</taxon>
        <taxon>Streptomyces</taxon>
    </lineage>
</organism>
<dbReference type="RefSeq" id="WP_344479252.1">
    <property type="nucleotide sequence ID" value="NZ_BAAASB010000012.1"/>
</dbReference>
<dbReference type="PANTHER" id="PTHR46696:SF1">
    <property type="entry name" value="CYTOCHROME P450 YJIB-RELATED"/>
    <property type="match status" value="1"/>
</dbReference>
<evidence type="ECO:0000256" key="2">
    <source>
        <dbReference type="RuleBase" id="RU000461"/>
    </source>
</evidence>
<dbReference type="Gene3D" id="1.10.630.10">
    <property type="entry name" value="Cytochrome P450"/>
    <property type="match status" value="1"/>
</dbReference>
<keyword evidence="2" id="KW-0560">Oxidoreductase</keyword>
<dbReference type="CDD" id="cd11029">
    <property type="entry name" value="CYP107-like"/>
    <property type="match status" value="1"/>
</dbReference>
<dbReference type="InterPro" id="IPR001128">
    <property type="entry name" value="Cyt_P450"/>
</dbReference>
<dbReference type="SUPFAM" id="SSF48264">
    <property type="entry name" value="Cytochrome P450"/>
    <property type="match status" value="1"/>
</dbReference>
<dbReference type="InterPro" id="IPR036396">
    <property type="entry name" value="Cyt_P450_sf"/>
</dbReference>
<dbReference type="EMBL" id="JBHSKP010000036">
    <property type="protein sequence ID" value="MFC5156558.1"/>
    <property type="molecule type" value="Genomic_DNA"/>
</dbReference>
<gene>
    <name evidence="3" type="ORF">ACFPRH_33080</name>
</gene>
<evidence type="ECO:0000313" key="3">
    <source>
        <dbReference type="EMBL" id="MFC5156558.1"/>
    </source>
</evidence>
<name>A0ABW0ARZ6_9ACTN</name>
<reference evidence="4" key="1">
    <citation type="journal article" date="2019" name="Int. J. Syst. Evol. Microbiol.">
        <title>The Global Catalogue of Microorganisms (GCM) 10K type strain sequencing project: providing services to taxonomists for standard genome sequencing and annotation.</title>
        <authorList>
            <consortium name="The Broad Institute Genomics Platform"/>
            <consortium name="The Broad Institute Genome Sequencing Center for Infectious Disease"/>
            <person name="Wu L."/>
            <person name="Ma J."/>
        </authorList>
    </citation>
    <scope>NUCLEOTIDE SEQUENCE [LARGE SCALE GENOMIC DNA]</scope>
    <source>
        <strain evidence="4">PCU 266</strain>
    </source>
</reference>
<proteinExistence type="inferred from homology"/>
<comment type="caution">
    <text evidence="3">The sequence shown here is derived from an EMBL/GenBank/DDBJ whole genome shotgun (WGS) entry which is preliminary data.</text>
</comment>
<comment type="similarity">
    <text evidence="1 2">Belongs to the cytochrome P450 family.</text>
</comment>
<keyword evidence="2" id="KW-0408">Iron</keyword>
<sequence length="415" mass="45930">MSTGIKTTLPLPSPGGVDLLSWSFVQDPYSTYEKLRESGVVRRHVVKTLATELNAWVVTDYEQGRALLADSRLSKDAVNLPAVVNAQSLDAESSAPEHPRSMLFSDPPEHTRLRKLIGRAFTMRRVEKMRPWIEATTDRLLDGIVPGRDFDLVEDIALALPIYVIGNLLGVPEERFDDFKRWSGALASVDISAEEKQRAIGQAFAYLAELVKEKRANPGDDMVSALIEADTGGVGLDDTELMSTIFLVMNAGYETTANMISSGVLALLTHPDQRDVLRADTTLVPGAVEEFLRYESPLNMSTIRFTTSPVEVGEVTIPENEIVFIALMSANRDPGKFADPNRLDVTRAGAQAHVSFGHGVHHCLGAPLARLEGEIVFRKLLERFPHWEPAVDPAALEWRYTAQFRGLERLPVRMS</sequence>
<keyword evidence="4" id="KW-1185">Reference proteome</keyword>
<dbReference type="PANTHER" id="PTHR46696">
    <property type="entry name" value="P450, PUTATIVE (EUROFUNG)-RELATED"/>
    <property type="match status" value="1"/>
</dbReference>
<keyword evidence="2" id="KW-0503">Monooxygenase</keyword>
<dbReference type="PROSITE" id="PS00086">
    <property type="entry name" value="CYTOCHROME_P450"/>
    <property type="match status" value="1"/>
</dbReference>
<keyword evidence="2" id="KW-0479">Metal-binding</keyword>
<evidence type="ECO:0000313" key="4">
    <source>
        <dbReference type="Proteomes" id="UP001596160"/>
    </source>
</evidence>